<dbReference type="EMBL" id="BAAATR010000048">
    <property type="protein sequence ID" value="GAA2274136.1"/>
    <property type="molecule type" value="Genomic_DNA"/>
</dbReference>
<gene>
    <name evidence="3" type="ORF">GCM10010430_70150</name>
</gene>
<reference evidence="3 4" key="1">
    <citation type="journal article" date="2019" name="Int. J. Syst. Evol. Microbiol.">
        <title>The Global Catalogue of Microorganisms (GCM) 10K type strain sequencing project: providing services to taxonomists for standard genome sequencing and annotation.</title>
        <authorList>
            <consortium name="The Broad Institute Genomics Platform"/>
            <consortium name="The Broad Institute Genome Sequencing Center for Infectious Disease"/>
            <person name="Wu L."/>
            <person name="Ma J."/>
        </authorList>
    </citation>
    <scope>NUCLEOTIDE SEQUENCE [LARGE SCALE GENOMIC DNA]</scope>
    <source>
        <strain evidence="3 4">JCM 7356</strain>
    </source>
</reference>
<accession>A0ABN3EVY3</accession>
<dbReference type="RefSeq" id="WP_344640618.1">
    <property type="nucleotide sequence ID" value="NZ_BAAATR010000048.1"/>
</dbReference>
<protein>
    <recommendedName>
        <fullName evidence="5">Ig-like domain-containing protein</fullName>
    </recommendedName>
</protein>
<comment type="caution">
    <text evidence="3">The sequence shown here is derived from an EMBL/GenBank/DDBJ whole genome shotgun (WGS) entry which is preliminary data.</text>
</comment>
<feature type="region of interest" description="Disordered" evidence="1">
    <location>
        <begin position="116"/>
        <end position="145"/>
    </location>
</feature>
<feature type="region of interest" description="Disordered" evidence="1">
    <location>
        <begin position="1"/>
        <end position="33"/>
    </location>
</feature>
<keyword evidence="2" id="KW-1133">Transmembrane helix</keyword>
<evidence type="ECO:0000313" key="3">
    <source>
        <dbReference type="EMBL" id="GAA2274136.1"/>
    </source>
</evidence>
<organism evidence="3 4">
    <name type="scientific">Kitasatospora cystarginea</name>
    <dbReference type="NCBI Taxonomy" id="58350"/>
    <lineage>
        <taxon>Bacteria</taxon>
        <taxon>Bacillati</taxon>
        <taxon>Actinomycetota</taxon>
        <taxon>Actinomycetes</taxon>
        <taxon>Kitasatosporales</taxon>
        <taxon>Streptomycetaceae</taxon>
        <taxon>Kitasatospora</taxon>
    </lineage>
</organism>
<evidence type="ECO:0000256" key="2">
    <source>
        <dbReference type="SAM" id="Phobius"/>
    </source>
</evidence>
<evidence type="ECO:0000256" key="1">
    <source>
        <dbReference type="SAM" id="MobiDB-lite"/>
    </source>
</evidence>
<keyword evidence="2" id="KW-0472">Membrane</keyword>
<feature type="compositionally biased region" description="Basic and acidic residues" evidence="1">
    <location>
        <begin position="15"/>
        <end position="26"/>
    </location>
</feature>
<sequence length="311" mass="32111">MTTPQERPATETVPEPDRTMRLDRPSPPDPAAAATVRLASADVRGVGEDVELDTVATVELEPSAAAATVRLASADVRAVGEEAESATLLDEEAWATPAATVELSAATVETTAEAPLEATLEATVPAPAGSSEPTGEPRADGLRRFGPGVPSATADVPALAAAVWHGTARPGEPAAAEAPRPARRRLGWLLPLLVLLAVLGYLAWQGSAQPLSVTAVSVRADPAGPSCDGTATVIGTLRTKGRAGTVSYRWRRSDGTVSAEIAQPVPKGSHQTDVVLRWTFEGKGTMAATATLEVLSPDSRTASASFTYTCH</sequence>
<name>A0ABN3EVY3_9ACTN</name>
<keyword evidence="4" id="KW-1185">Reference proteome</keyword>
<dbReference type="Proteomes" id="UP001500305">
    <property type="component" value="Unassembled WGS sequence"/>
</dbReference>
<feature type="transmembrane region" description="Helical" evidence="2">
    <location>
        <begin position="186"/>
        <end position="204"/>
    </location>
</feature>
<evidence type="ECO:0000313" key="4">
    <source>
        <dbReference type="Proteomes" id="UP001500305"/>
    </source>
</evidence>
<proteinExistence type="predicted"/>
<evidence type="ECO:0008006" key="5">
    <source>
        <dbReference type="Google" id="ProtNLM"/>
    </source>
</evidence>
<keyword evidence="2" id="KW-0812">Transmembrane</keyword>